<feature type="region of interest" description="Disordered" evidence="5">
    <location>
        <begin position="728"/>
        <end position="749"/>
    </location>
</feature>
<keyword evidence="2" id="KW-0547">Nucleotide-binding</keyword>
<evidence type="ECO:0000256" key="2">
    <source>
        <dbReference type="ARBA" id="ARBA00022741"/>
    </source>
</evidence>
<keyword evidence="7" id="KW-1185">Reference proteome</keyword>
<dbReference type="Proteomes" id="UP001165060">
    <property type="component" value="Unassembled WGS sequence"/>
</dbReference>
<dbReference type="EMBL" id="BRYB01000954">
    <property type="protein sequence ID" value="GMI40797.1"/>
    <property type="molecule type" value="Genomic_DNA"/>
</dbReference>
<organism evidence="6 7">
    <name type="scientific">Tetraparma gracilis</name>
    <dbReference type="NCBI Taxonomy" id="2962635"/>
    <lineage>
        <taxon>Eukaryota</taxon>
        <taxon>Sar</taxon>
        <taxon>Stramenopiles</taxon>
        <taxon>Ochrophyta</taxon>
        <taxon>Bolidophyceae</taxon>
        <taxon>Parmales</taxon>
        <taxon>Triparmaceae</taxon>
        <taxon>Tetraparma</taxon>
    </lineage>
</organism>
<reference evidence="6 7" key="1">
    <citation type="journal article" date="2023" name="Commun. Biol.">
        <title>Genome analysis of Parmales, the sister group of diatoms, reveals the evolutionary specialization of diatoms from phago-mixotrophs to photoautotrophs.</title>
        <authorList>
            <person name="Ban H."/>
            <person name="Sato S."/>
            <person name="Yoshikawa S."/>
            <person name="Yamada K."/>
            <person name="Nakamura Y."/>
            <person name="Ichinomiya M."/>
            <person name="Sato N."/>
            <person name="Blanc-Mathieu R."/>
            <person name="Endo H."/>
            <person name="Kuwata A."/>
            <person name="Ogata H."/>
        </authorList>
    </citation>
    <scope>NUCLEOTIDE SEQUENCE [LARGE SCALE GENOMIC DNA]</scope>
</reference>
<feature type="compositionally biased region" description="Pro residues" evidence="5">
    <location>
        <begin position="618"/>
        <end position="627"/>
    </location>
</feature>
<dbReference type="Pfam" id="PF00406">
    <property type="entry name" value="ADK"/>
    <property type="match status" value="1"/>
</dbReference>
<dbReference type="SUPFAM" id="SSF52540">
    <property type="entry name" value="P-loop containing nucleoside triphosphate hydrolases"/>
    <property type="match status" value="1"/>
</dbReference>
<keyword evidence="3" id="KW-0418">Kinase</keyword>
<feature type="region of interest" description="Disordered" evidence="5">
    <location>
        <begin position="166"/>
        <end position="242"/>
    </location>
</feature>
<feature type="compositionally biased region" description="Basic and acidic residues" evidence="5">
    <location>
        <begin position="118"/>
        <end position="137"/>
    </location>
</feature>
<feature type="compositionally biased region" description="Low complexity" evidence="5">
    <location>
        <begin position="1066"/>
        <end position="1075"/>
    </location>
</feature>
<evidence type="ECO:0000256" key="1">
    <source>
        <dbReference type="ARBA" id="ARBA00022679"/>
    </source>
</evidence>
<dbReference type="InterPro" id="IPR000850">
    <property type="entry name" value="Adenylat/UMP-CMP_kin"/>
</dbReference>
<keyword evidence="4" id="KW-0175">Coiled coil</keyword>
<feature type="region of interest" description="Disordered" evidence="5">
    <location>
        <begin position="522"/>
        <end position="568"/>
    </location>
</feature>
<feature type="compositionally biased region" description="Basic residues" evidence="5">
    <location>
        <begin position="536"/>
        <end position="556"/>
    </location>
</feature>
<dbReference type="PROSITE" id="PS00113">
    <property type="entry name" value="ADENYLATE_KINASE"/>
    <property type="match status" value="1"/>
</dbReference>
<dbReference type="InterPro" id="IPR033690">
    <property type="entry name" value="Adenylat_kinase_CS"/>
</dbReference>
<feature type="region of interest" description="Disordered" evidence="5">
    <location>
        <begin position="1025"/>
        <end position="1075"/>
    </location>
</feature>
<dbReference type="InterPro" id="IPR006259">
    <property type="entry name" value="Adenyl_kin_sub"/>
</dbReference>
<evidence type="ECO:0000256" key="5">
    <source>
        <dbReference type="SAM" id="MobiDB-lite"/>
    </source>
</evidence>
<feature type="compositionally biased region" description="Pro residues" evidence="5">
    <location>
        <begin position="172"/>
        <end position="181"/>
    </location>
</feature>
<feature type="region of interest" description="Disordered" evidence="5">
    <location>
        <begin position="618"/>
        <end position="640"/>
    </location>
</feature>
<feature type="coiled-coil region" evidence="4">
    <location>
        <begin position="1681"/>
        <end position="1715"/>
    </location>
</feature>
<feature type="compositionally biased region" description="Low complexity" evidence="5">
    <location>
        <begin position="182"/>
        <end position="227"/>
    </location>
</feature>
<keyword evidence="1" id="KW-0808">Transferase</keyword>
<feature type="coiled-coil region" evidence="4">
    <location>
        <begin position="274"/>
        <end position="308"/>
    </location>
</feature>
<evidence type="ECO:0000313" key="6">
    <source>
        <dbReference type="EMBL" id="GMI40797.1"/>
    </source>
</evidence>
<dbReference type="Gene3D" id="3.40.50.300">
    <property type="entry name" value="P-loop containing nucleotide triphosphate hydrolases"/>
    <property type="match status" value="1"/>
</dbReference>
<feature type="region of interest" description="Disordered" evidence="5">
    <location>
        <begin position="1"/>
        <end position="23"/>
    </location>
</feature>
<dbReference type="NCBIfam" id="TIGR01351">
    <property type="entry name" value="adk"/>
    <property type="match status" value="1"/>
</dbReference>
<evidence type="ECO:0000256" key="4">
    <source>
        <dbReference type="SAM" id="Coils"/>
    </source>
</evidence>
<feature type="region of interest" description="Disordered" evidence="5">
    <location>
        <begin position="111"/>
        <end position="143"/>
    </location>
</feature>
<feature type="coiled-coil region" evidence="4">
    <location>
        <begin position="1620"/>
        <end position="1647"/>
    </location>
</feature>
<accession>A0ABQ6N5Q9</accession>
<name>A0ABQ6N5Q9_9STRA</name>
<dbReference type="InterPro" id="IPR038765">
    <property type="entry name" value="Papain-like_cys_pep_sf"/>
</dbReference>
<proteinExistence type="inferred from homology"/>
<protein>
    <recommendedName>
        <fullName evidence="8">Adenylate kinase</fullName>
    </recommendedName>
</protein>
<feature type="region of interest" description="Disordered" evidence="5">
    <location>
        <begin position="1518"/>
        <end position="1546"/>
    </location>
</feature>
<dbReference type="PRINTS" id="PR00094">
    <property type="entry name" value="ADENYLTKNASE"/>
</dbReference>
<dbReference type="CDD" id="cd01428">
    <property type="entry name" value="ADK"/>
    <property type="match status" value="1"/>
</dbReference>
<dbReference type="PANTHER" id="PTHR23359">
    <property type="entry name" value="NUCLEOTIDE KINASE"/>
    <property type="match status" value="1"/>
</dbReference>
<feature type="compositionally biased region" description="Pro residues" evidence="5">
    <location>
        <begin position="729"/>
        <end position="743"/>
    </location>
</feature>
<gene>
    <name evidence="6" type="ORF">TeGR_g7445</name>
</gene>
<feature type="compositionally biased region" description="Basic residues" evidence="5">
    <location>
        <begin position="1"/>
        <end position="10"/>
    </location>
</feature>
<evidence type="ECO:0000313" key="7">
    <source>
        <dbReference type="Proteomes" id="UP001165060"/>
    </source>
</evidence>
<dbReference type="InterPro" id="IPR027417">
    <property type="entry name" value="P-loop_NTPase"/>
</dbReference>
<comment type="caution">
    <text evidence="6">The sequence shown here is derived from an EMBL/GenBank/DDBJ whole genome shotgun (WGS) entry which is preliminary data.</text>
</comment>
<evidence type="ECO:0000256" key="3">
    <source>
        <dbReference type="ARBA" id="ARBA00022777"/>
    </source>
</evidence>
<evidence type="ECO:0008006" key="8">
    <source>
        <dbReference type="Google" id="ProtNLM"/>
    </source>
</evidence>
<dbReference type="HAMAP" id="MF_00235">
    <property type="entry name" value="Adenylate_kinase_Adk"/>
    <property type="match status" value="1"/>
</dbReference>
<dbReference type="SUPFAM" id="SSF54001">
    <property type="entry name" value="Cysteine proteinases"/>
    <property type="match status" value="1"/>
</dbReference>
<sequence>MPPKKGKPAKGKNAPPPAAGVDTSSIPLLRTALSPACIAPSPVPQLAQPYVANPISLSESFPEWKDEDISKPEIWDAETCSPVDSFQLPATISSSVEVTWKRAGEFIDLGLAPELEEEKGKKKEKPKDKGKKGKGEEAMEWEEVLFDPETRALFPVVYTPAPEEVIPENLTAPPPPPPAAPEPAEGAEAGAAAAAPPGDAAPAAASEGEGLAAGTPASAEPALAPLPAISPRPTVPGTCGDRLFPPGASPFLLSYTEAQVQLVRESSEARLAAEAREESRLAAEKAAIEAAEQQNEAARAANAALEAPLPEEELGLAPVPEPAAPPALPEVLALSSLPRDGPEIDSPFAALLSLLASLAPSFPAAPSPQAGSFLWELVHPQLPSGKPVYNPAGVYQVKLHLAGVPRRVAVSDALPLDASGEPLLAAGAQRDLWPALLAKGVYHLWDASGARAAAEAAAAADSNSSELAEAAAFAAFAVHALTGWRADDPSGSVAAAVERMAAEGKLAGAGLAPVDPADLQLVAPSDAGPAGPVRTSPKKKLKQLLSPNKKKRKAKKPPPPSPHAVELSLRSSHNAANAIRASLLRPRPLPTIVLHRDSLQNVLSLPVLAYSDSMPALPAEPAPPAGPEPSALSGATADGRPVSPTVSILDQHTQASGFSLPDGPAVLLGWSCPPPSHYNYNEKGVIPYLPVPPTPEAIWVPLSDLDAAGCVVLAFDSLAASPNTASLPLPLPSPRPDFVAPPPEGEEAKEAEAAKEVSLVRRPACHPPYLLRVVPPAPPTRPGPEGPPRIVIAGPPAGGKGTQCAFIKEEYGCVHLSTGDILRAAVEEGTEVGKVAGEAMEKGELVEDSVITEIVLERLKQEDVKEKGYLLDGFPRTGAQARALNEACADAESGILTPDVFLLLEVERGTLVERVAGRRNDPETGTIYHMTFDPPTDPEVIERLVQRADDTEEAIGVRVDTFLANVGEILGEFEGKVARVDGNSEPAEISQSVFAAVKEAVDPTHPPATVSVCFSKNNNLAVTVDAPPPAEGGEEKKEEATAVEEEVPAPDPEVAGAEPPEEQEELATPTPVVTNRTPPLPPYCAYSTVSIAPYPADPTVPAVVARIPSSSSSLSKTFTFSVPPASAGLFTVTPKAPFGCTLLATSDGEVTLGLAEDVYPLAGGHAVTDSGTCGSVHKGDLKIAFRRTFQPAESTEADLALCVDDASLASVLSLYVVSEGSAPRRLPRLNAKVPLPADAKTTLICVAMSSAVDIPEFDWKLVCLSDAPLAPAPVQAAEGEEEAEPLPAVGKEGCDVVTRLGGKYVPNKYNRFFQDKITATFKGLPLSLRFRCADAWDDMAVKVVVKDMRNGEVVAEGTGRTEVTMLSLAIAKSPPVELGEGEEEKPEELVQLVVEATIDSSRTVVPDKYKSHRPYYFQPTAEKAVEEGEEAPAAVRALPSVETAESEVAWYLDIVSAEDVAVSNDMGVLDDEEQKRGAWEAAMPGRRARAEVLQAQGKKGGALSVPEVDEEGEFILPGADAKGKKKPKKGAEAEEEKEALTLPERGEDGDWVEETLMSVVSRAASTLVDLKVEVAREKIREGVKEVVGGEGVLERCAKGGDEEVKVMGAEELEMIAADLAKAYGENVARVEQTRVSMEEEKERCSKDVLELAEAVGKIRAGCEEKQLEAYGTREEYRKSKIAEREGEAAAKETRRAELETDKVAAEATLKDVEKEVAAAAKGKKK</sequence>